<dbReference type="Proteomes" id="UP001163603">
    <property type="component" value="Chromosome 13"/>
</dbReference>
<dbReference type="EMBL" id="CM047748">
    <property type="protein sequence ID" value="KAJ0013185.1"/>
    <property type="molecule type" value="Genomic_DNA"/>
</dbReference>
<evidence type="ECO:0000313" key="1">
    <source>
        <dbReference type="EMBL" id="KAJ0013185.1"/>
    </source>
</evidence>
<evidence type="ECO:0000313" key="2">
    <source>
        <dbReference type="Proteomes" id="UP001163603"/>
    </source>
</evidence>
<gene>
    <name evidence="1" type="ORF">Pint_20890</name>
</gene>
<keyword evidence="2" id="KW-1185">Reference proteome</keyword>
<name>A0ACC0X823_9ROSI</name>
<protein>
    <submittedName>
        <fullName evidence="1">Uncharacterized protein</fullName>
    </submittedName>
</protein>
<accession>A0ACC0X823</accession>
<comment type="caution">
    <text evidence="1">The sequence shown here is derived from an EMBL/GenBank/DDBJ whole genome shotgun (WGS) entry which is preliminary data.</text>
</comment>
<sequence>MNSKEMKKILSLFNKQRRVISTTSWQSLAFFTHSEFFCNPSNGTFLHQLQGLLNDTIGFSCCTALMFSTLPGSI</sequence>
<organism evidence="1 2">
    <name type="scientific">Pistacia integerrima</name>
    <dbReference type="NCBI Taxonomy" id="434235"/>
    <lineage>
        <taxon>Eukaryota</taxon>
        <taxon>Viridiplantae</taxon>
        <taxon>Streptophyta</taxon>
        <taxon>Embryophyta</taxon>
        <taxon>Tracheophyta</taxon>
        <taxon>Spermatophyta</taxon>
        <taxon>Magnoliopsida</taxon>
        <taxon>eudicotyledons</taxon>
        <taxon>Gunneridae</taxon>
        <taxon>Pentapetalae</taxon>
        <taxon>rosids</taxon>
        <taxon>malvids</taxon>
        <taxon>Sapindales</taxon>
        <taxon>Anacardiaceae</taxon>
        <taxon>Pistacia</taxon>
    </lineage>
</organism>
<proteinExistence type="predicted"/>
<reference evidence="2" key="1">
    <citation type="journal article" date="2023" name="G3 (Bethesda)">
        <title>Genome assembly and association tests identify interacting loci associated with vigor, precocity, and sex in interspecific pistachio rootstocks.</title>
        <authorList>
            <person name="Palmer W."/>
            <person name="Jacygrad E."/>
            <person name="Sagayaradj S."/>
            <person name="Cavanaugh K."/>
            <person name="Han R."/>
            <person name="Bertier L."/>
            <person name="Beede B."/>
            <person name="Kafkas S."/>
            <person name="Golino D."/>
            <person name="Preece J."/>
            <person name="Michelmore R."/>
        </authorList>
    </citation>
    <scope>NUCLEOTIDE SEQUENCE [LARGE SCALE GENOMIC DNA]</scope>
</reference>